<feature type="compositionally biased region" description="Polar residues" evidence="1">
    <location>
        <begin position="232"/>
        <end position="247"/>
    </location>
</feature>
<comment type="caution">
    <text evidence="3">The sequence shown here is derived from an EMBL/GenBank/DDBJ whole genome shotgun (WGS) entry which is preliminary data.</text>
</comment>
<feature type="region of interest" description="Disordered" evidence="1">
    <location>
        <begin position="282"/>
        <end position="358"/>
    </location>
</feature>
<feature type="region of interest" description="Disordered" evidence="1">
    <location>
        <begin position="214"/>
        <end position="255"/>
    </location>
</feature>
<feature type="region of interest" description="Disordered" evidence="1">
    <location>
        <begin position="488"/>
        <end position="513"/>
    </location>
</feature>
<evidence type="ECO:0000256" key="1">
    <source>
        <dbReference type="SAM" id="MobiDB-lite"/>
    </source>
</evidence>
<feature type="domain" description="PCI" evidence="2">
    <location>
        <begin position="670"/>
        <end position="864"/>
    </location>
</feature>
<feature type="region of interest" description="Disordered" evidence="1">
    <location>
        <begin position="942"/>
        <end position="993"/>
    </location>
</feature>
<dbReference type="GO" id="GO:0006406">
    <property type="term" value="P:mRNA export from nucleus"/>
    <property type="evidence" value="ECO:0007669"/>
    <property type="project" value="TreeGrafter"/>
</dbReference>
<name>A0A811NKC0_9POAL</name>
<dbReference type="PANTHER" id="PTHR12436:SF17">
    <property type="entry name" value="SAC3 FAMILY PROTEIN B"/>
    <property type="match status" value="1"/>
</dbReference>
<dbReference type="InterPro" id="IPR005062">
    <property type="entry name" value="SAC3/GANP/THP3_conserved"/>
</dbReference>
<reference evidence="3" key="1">
    <citation type="submission" date="2020-10" db="EMBL/GenBank/DDBJ databases">
        <authorList>
            <person name="Han B."/>
            <person name="Lu T."/>
            <person name="Zhao Q."/>
            <person name="Huang X."/>
            <person name="Zhao Y."/>
        </authorList>
    </citation>
    <scope>NUCLEOTIDE SEQUENCE</scope>
</reference>
<proteinExistence type="predicted"/>
<evidence type="ECO:0000313" key="3">
    <source>
        <dbReference type="EMBL" id="CAD6222814.1"/>
    </source>
</evidence>
<sequence>MAASGFGREAGPSTRGPGSALPAFGVGAATPTGTTPSPAIPSFPSARPATPSFPSVRPVTPSFPSARPANPSFPSARPSNPSFPSVRPAAPSFPSPRPHLVAADTMSRSAATQSMPIPVPSTRPTAGASPRFPSSRPALDPGATAATGRHVARHLQPQPRPAIPSVSRSADPLISSGNRALSPVSNLRADSPACYNNGTEQRRLVNYADPLFENGSLQSSESEQLRMRPSENMRSQTSARSPPSNIASKFRPPSDFQDHHRVQIVDPRANVYKFTGSMQNRSLDHNISKRSRSPTLSYQDADGTEAHTNTGGNSRRLVDYSDTISDENVEASKRMRSPASEFTRMVKSPPSDIRDNIRSSPVDFGSSNSAQNLHAHADVQKSDASFPKFGNQIQSRIGGARSPPQQVSRLSDSNELNTLAISPPKPSILSATRRTGISPLDATDDDHLTPSTELEREEQAKAKRLARFHVELSRPVENTNDFVKALKSSADKSKQATSVGKTPMRTNDDTDESTLADMDSTGLAAIVGLCPDMCPEPERAERERKGDLDRYERLDGDRNLTSHLLAVKKYNRTAERDADLIRPLPVLQKTMEYLLSLLDHTYDDSFLGLYNFLWDRMRAIRMDLRMQHFFNQEAISMLEQMIRLHIIAMHELCEYNKGEGFSEGFDAHLNIEQMNKTSVELFQMYDDHRREGVFFSTEKEFRGYYALLKLDKHPGYKVEPAELSLDLAKMSREIRGSPEILFAREVARACRMGNFISFFRLARKATYLQACLMHAHFAKLRRQALASLHSGLQNGQGIPISQVVEWLAMEDEDVESLLEYHGFGLRQYEELYLVKEGPFLNSESDFPSGCSQLVHSKKSQRVVDDVSSGPVCAPISKEKTVFLYPGQLVASKRDLFLPQNAPVIPPDGRRDLDPSFPGLVSTTPDRQISSLFSDPFSPKAANKLFSSTHPKPLSPTDGRKDGFSSFPTAASPRTGKRDILSKTPKVASPKAEGKTKLANDLIAEDQDSGVAEIPQKAEMQTDVLWSQANTQHVNALAEPIVSHPLADSVSLDYSNMYGAEDNFRAHVSGIGTDMDEGTPPDREVLVIEPGSPISSPLSDHEEYEDHIISNSTNDDWLPIVTPPKKLISDVNLKAILRKWRQRAADKRLLREQKNALAVAALCSLSLGPPVHKSTMVPKLAVEELDIGHAFKERQARKQRSWSRLNISELSGPILNANNPDARCLCWKLLVLVPPGAMESQNNSFASKWLLRKLMGIGDSGLVFSSAGLSIWTEWISFPNTCCLSVVRASDQQIIDNDIANSTSCIVFVVSESISWEMQKERFNSLLAYIPDESNLPLLILSGDTYNEGYDYASKYIMDRLGLSGLNGGKISSSLVIFLVENYTEDHANGFFDDEKLREGLKWLISSLPRQPDVTLVKTHELLLDYLNPQLELLNTHVAPGAGPGDCISVFNNAVNQLAEEVLAAARANSSQWPAPEIDLLERTSNGRIYAEMFLPSIGWSSPSRTQPLLAAINSCKIPEFSYDLSWLNHGSHMGKQIQDQKKLLQECLARYLTESVRLLDETQVVTEVNIMVQKCVGLELRDSSYFLAPRWVAIFRRIYNWWLAKLSTGGFSEAYVLTQRFYQAPTAAGPNGTTQGLNNTTSDDVAILEDHIMMPAVSTGITLDEIIEISCDLDAVDVQPVTPLPPRLPAQVHEEPQAPTDTNGVSNGAHGVGEMYIPRRVELGELVPLEGDDKLARLLEQCTKLQDRIDETLSIYF</sequence>
<feature type="region of interest" description="Disordered" evidence="1">
    <location>
        <begin position="1692"/>
        <end position="1711"/>
    </location>
</feature>
<dbReference type="FunFam" id="1.25.40.990:FF:000004">
    <property type="entry name" value="Putative peptidase C48 domain family protein"/>
    <property type="match status" value="1"/>
</dbReference>
<evidence type="ECO:0000313" key="4">
    <source>
        <dbReference type="Proteomes" id="UP000604825"/>
    </source>
</evidence>
<evidence type="ECO:0000259" key="2">
    <source>
        <dbReference type="PROSITE" id="PS50250"/>
    </source>
</evidence>
<feature type="compositionally biased region" description="Low complexity" evidence="1">
    <location>
        <begin position="22"/>
        <end position="37"/>
    </location>
</feature>
<feature type="compositionally biased region" description="Basic and acidic residues" evidence="1">
    <location>
        <begin position="445"/>
        <end position="457"/>
    </location>
</feature>
<dbReference type="InterPro" id="IPR000717">
    <property type="entry name" value="PCI_dom"/>
</dbReference>
<dbReference type="OrthoDB" id="21502at2759"/>
<dbReference type="InterPro" id="IPR045107">
    <property type="entry name" value="SAC3/GANP/THP3"/>
</dbReference>
<accession>A0A811NKC0</accession>
<dbReference type="Gene3D" id="1.25.40.990">
    <property type="match status" value="1"/>
</dbReference>
<gene>
    <name evidence="3" type="ORF">NCGR_LOCUS15338</name>
</gene>
<feature type="region of interest" description="Disordered" evidence="1">
    <location>
        <begin position="436"/>
        <end position="457"/>
    </location>
</feature>
<dbReference type="GO" id="GO:0070390">
    <property type="term" value="C:transcription export complex 2"/>
    <property type="evidence" value="ECO:0007669"/>
    <property type="project" value="TreeGrafter"/>
</dbReference>
<feature type="region of interest" description="Disordered" evidence="1">
    <location>
        <begin position="1"/>
        <end position="174"/>
    </location>
</feature>
<dbReference type="GO" id="GO:0005737">
    <property type="term" value="C:cytoplasm"/>
    <property type="evidence" value="ECO:0007669"/>
    <property type="project" value="TreeGrafter"/>
</dbReference>
<feature type="compositionally biased region" description="Polar residues" evidence="1">
    <location>
        <begin position="106"/>
        <end position="115"/>
    </location>
</feature>
<organism evidence="3 4">
    <name type="scientific">Miscanthus lutarioriparius</name>
    <dbReference type="NCBI Taxonomy" id="422564"/>
    <lineage>
        <taxon>Eukaryota</taxon>
        <taxon>Viridiplantae</taxon>
        <taxon>Streptophyta</taxon>
        <taxon>Embryophyta</taxon>
        <taxon>Tracheophyta</taxon>
        <taxon>Spermatophyta</taxon>
        <taxon>Magnoliopsida</taxon>
        <taxon>Liliopsida</taxon>
        <taxon>Poales</taxon>
        <taxon>Poaceae</taxon>
        <taxon>PACMAD clade</taxon>
        <taxon>Panicoideae</taxon>
        <taxon>Andropogonodae</taxon>
        <taxon>Andropogoneae</taxon>
        <taxon>Saccharinae</taxon>
        <taxon>Miscanthus</taxon>
    </lineage>
</organism>
<dbReference type="Proteomes" id="UP000604825">
    <property type="component" value="Unassembled WGS sequence"/>
</dbReference>
<protein>
    <recommendedName>
        <fullName evidence="2">PCI domain-containing protein</fullName>
    </recommendedName>
</protein>
<dbReference type="PROSITE" id="PS50250">
    <property type="entry name" value="PCI"/>
    <property type="match status" value="1"/>
</dbReference>
<dbReference type="EMBL" id="CAJGYO010000004">
    <property type="protein sequence ID" value="CAD6222814.1"/>
    <property type="molecule type" value="Genomic_DNA"/>
</dbReference>
<dbReference type="Pfam" id="PF03399">
    <property type="entry name" value="SAC3_GANP"/>
    <property type="match status" value="1"/>
</dbReference>
<keyword evidence="4" id="KW-1185">Reference proteome</keyword>
<dbReference type="PANTHER" id="PTHR12436">
    <property type="entry name" value="80 KDA MCM3-ASSOCIATED PROTEIN"/>
    <property type="match status" value="1"/>
</dbReference>